<proteinExistence type="predicted"/>
<name>A0A8K0KYA0_9PEZI</name>
<dbReference type="EMBL" id="JAESVG020000007">
    <property type="protein sequence ID" value="KAG8625752.1"/>
    <property type="molecule type" value="Genomic_DNA"/>
</dbReference>
<protein>
    <submittedName>
        <fullName evidence="1">Uncharacterized protein</fullName>
    </submittedName>
</protein>
<accession>A0A8K0KYA0</accession>
<dbReference type="AlphaFoldDB" id="A0A8K0KYA0"/>
<evidence type="ECO:0000313" key="2">
    <source>
        <dbReference type="Proteomes" id="UP000809789"/>
    </source>
</evidence>
<dbReference type="Proteomes" id="UP000809789">
    <property type="component" value="Unassembled WGS sequence"/>
</dbReference>
<dbReference type="OrthoDB" id="414463at2759"/>
<reference evidence="1" key="1">
    <citation type="submission" date="2021-07" db="EMBL/GenBank/DDBJ databases">
        <title>Elsinoe batatas strain:CRI-CJ2 Genome sequencing and assembly.</title>
        <authorList>
            <person name="Huang L."/>
        </authorList>
    </citation>
    <scope>NUCLEOTIDE SEQUENCE</scope>
    <source>
        <strain evidence="1">CRI-CJ2</strain>
    </source>
</reference>
<keyword evidence="2" id="KW-1185">Reference proteome</keyword>
<organism evidence="1 2">
    <name type="scientific">Elsinoe batatas</name>
    <dbReference type="NCBI Taxonomy" id="2601811"/>
    <lineage>
        <taxon>Eukaryota</taxon>
        <taxon>Fungi</taxon>
        <taxon>Dikarya</taxon>
        <taxon>Ascomycota</taxon>
        <taxon>Pezizomycotina</taxon>
        <taxon>Dothideomycetes</taxon>
        <taxon>Dothideomycetidae</taxon>
        <taxon>Myriangiales</taxon>
        <taxon>Elsinoaceae</taxon>
        <taxon>Elsinoe</taxon>
    </lineage>
</organism>
<comment type="caution">
    <text evidence="1">The sequence shown here is derived from an EMBL/GenBank/DDBJ whole genome shotgun (WGS) entry which is preliminary data.</text>
</comment>
<evidence type="ECO:0000313" key="1">
    <source>
        <dbReference type="EMBL" id="KAG8625752.1"/>
    </source>
</evidence>
<gene>
    <name evidence="1" type="ORF">KVT40_006153</name>
</gene>
<sequence length="184" mass="19935">MAPNGHPTGQRVHEITLFDETAIAWCNLPDDEMIVLFTPVVPPQSSNGSGQPKDPFEDLGRALGSLHPGPIRHVPYLPKIGVTDTHVNFIDQTATIMVVVCEPAGYSSEAQQASVDQQAIFAQNAMSVYHRIHEGTEPDALILLYCGRNSFCGPDSIGTCLRVDGYTGDHWPAVANKVLRGQDS</sequence>